<reference evidence="2 3" key="1">
    <citation type="journal article" date="2012" name="Proc. Natl. Acad. Sci. U.S.A.">
        <title>Comparative genomics of Ceriporiopsis subvermispora and Phanerochaete chrysosporium provide insight into selective ligninolysis.</title>
        <authorList>
            <person name="Fernandez-Fueyo E."/>
            <person name="Ruiz-Duenas F.J."/>
            <person name="Ferreira P."/>
            <person name="Floudas D."/>
            <person name="Hibbett D.S."/>
            <person name="Canessa P."/>
            <person name="Larrondo L.F."/>
            <person name="James T.Y."/>
            <person name="Seelenfreund D."/>
            <person name="Lobos S."/>
            <person name="Polanco R."/>
            <person name="Tello M."/>
            <person name="Honda Y."/>
            <person name="Watanabe T."/>
            <person name="Watanabe T."/>
            <person name="Ryu J.S."/>
            <person name="Kubicek C.P."/>
            <person name="Schmoll M."/>
            <person name="Gaskell J."/>
            <person name="Hammel K.E."/>
            <person name="St John F.J."/>
            <person name="Vanden Wymelenberg A."/>
            <person name="Sabat G."/>
            <person name="Splinter BonDurant S."/>
            <person name="Syed K."/>
            <person name="Yadav J.S."/>
            <person name="Doddapaneni H."/>
            <person name="Subramanian V."/>
            <person name="Lavin J.L."/>
            <person name="Oguiza J.A."/>
            <person name="Perez G."/>
            <person name="Pisabarro A.G."/>
            <person name="Ramirez L."/>
            <person name="Santoyo F."/>
            <person name="Master E."/>
            <person name="Coutinho P.M."/>
            <person name="Henrissat B."/>
            <person name="Lombard V."/>
            <person name="Magnuson J.K."/>
            <person name="Kuees U."/>
            <person name="Hori C."/>
            <person name="Igarashi K."/>
            <person name="Samejima M."/>
            <person name="Held B.W."/>
            <person name="Barry K.W."/>
            <person name="LaButti K.M."/>
            <person name="Lapidus A."/>
            <person name="Lindquist E.A."/>
            <person name="Lucas S.M."/>
            <person name="Riley R."/>
            <person name="Salamov A.A."/>
            <person name="Hoffmeister D."/>
            <person name="Schwenk D."/>
            <person name="Hadar Y."/>
            <person name="Yarden O."/>
            <person name="de Vries R.P."/>
            <person name="Wiebenga A."/>
            <person name="Stenlid J."/>
            <person name="Eastwood D."/>
            <person name="Grigoriev I.V."/>
            <person name="Berka R.M."/>
            <person name="Blanchette R.A."/>
            <person name="Kersten P."/>
            <person name="Martinez A.T."/>
            <person name="Vicuna R."/>
            <person name="Cullen D."/>
        </authorList>
    </citation>
    <scope>NUCLEOTIDE SEQUENCE [LARGE SCALE GENOMIC DNA]</scope>
    <source>
        <strain evidence="2 3">B</strain>
    </source>
</reference>
<sequence>MSTIAMSRTRPIIKWDSGLLFRLPDELLVQVLEELDFRTLARCRQVCKLLLTIINGAAALQYKIELGVAGMENGPSRAPFGTADRLARLKKHQQAWDALQSHEPIRWISMEERGVWELYGNVLAQAKDPTTLCFQQLPSIIRGIDSKEWTLENFDFVIRDFGMDPAQDLLVLVQSPHASIHEPYRIHLRHLSSGERHSIASTNAILIHSSRTDNYSFTTIQVSGDLLGILFADPVEDDVQLIVWNWTTGTRICRVIDEDIGSFAFLTSRHVLLALAGPDYDEDVLGPVLFVIDVFQHAGTGTDTLLQSDYLCKFSLPQLSEQVIHYSVLIRSDPAPAWKPHPDLKVPFYTARHERLLVLTLNVIEETRRFRSFLLLVPSSTLTYRIDAGASASDRRVFQWEDWGPTGTRLIRAPAQHTRVWVCHVFGMKFAFKHIANDKTEICIMDFNWLPVMRQKAEDSDDLELNLKDQMTTIRSGRIFENPVSTSLPYRSRSIVLDLPSGEGPIPLTAVMLSEDSLIMVADMPGIRKFGIITY</sequence>
<dbReference type="InterPro" id="IPR036047">
    <property type="entry name" value="F-box-like_dom_sf"/>
</dbReference>
<proteinExistence type="predicted"/>
<accession>M2RT81</accession>
<dbReference type="SMART" id="SM00256">
    <property type="entry name" value="FBOX"/>
    <property type="match status" value="1"/>
</dbReference>
<evidence type="ECO:0000259" key="1">
    <source>
        <dbReference type="PROSITE" id="PS50181"/>
    </source>
</evidence>
<evidence type="ECO:0000313" key="2">
    <source>
        <dbReference type="EMBL" id="EMD42146.1"/>
    </source>
</evidence>
<organism evidence="2 3">
    <name type="scientific">Ceriporiopsis subvermispora (strain B)</name>
    <name type="common">White-rot fungus</name>
    <name type="synonym">Gelatoporia subvermispora</name>
    <dbReference type="NCBI Taxonomy" id="914234"/>
    <lineage>
        <taxon>Eukaryota</taxon>
        <taxon>Fungi</taxon>
        <taxon>Dikarya</taxon>
        <taxon>Basidiomycota</taxon>
        <taxon>Agaricomycotina</taxon>
        <taxon>Agaricomycetes</taxon>
        <taxon>Polyporales</taxon>
        <taxon>Gelatoporiaceae</taxon>
        <taxon>Gelatoporia</taxon>
    </lineage>
</organism>
<protein>
    <recommendedName>
        <fullName evidence="1">F-box domain-containing protein</fullName>
    </recommendedName>
</protein>
<name>M2RT81_CERS8</name>
<keyword evidence="3" id="KW-1185">Reference proteome</keyword>
<dbReference type="AlphaFoldDB" id="M2RT81"/>
<dbReference type="Proteomes" id="UP000016930">
    <property type="component" value="Unassembled WGS sequence"/>
</dbReference>
<dbReference type="STRING" id="914234.M2RT81"/>
<dbReference type="SUPFAM" id="SSF81383">
    <property type="entry name" value="F-box domain"/>
    <property type="match status" value="1"/>
</dbReference>
<gene>
    <name evidence="2" type="ORF">CERSUDRAFT_147732</name>
</gene>
<dbReference type="Gene3D" id="1.20.1280.50">
    <property type="match status" value="1"/>
</dbReference>
<dbReference type="Pfam" id="PF12937">
    <property type="entry name" value="F-box-like"/>
    <property type="match status" value="1"/>
</dbReference>
<dbReference type="HOGENOM" id="CLU_007279_3_1_1"/>
<dbReference type="InterPro" id="IPR001810">
    <property type="entry name" value="F-box_dom"/>
</dbReference>
<dbReference type="CDD" id="cd09917">
    <property type="entry name" value="F-box_SF"/>
    <property type="match status" value="1"/>
</dbReference>
<evidence type="ECO:0000313" key="3">
    <source>
        <dbReference type="Proteomes" id="UP000016930"/>
    </source>
</evidence>
<feature type="domain" description="F-box" evidence="1">
    <location>
        <begin position="17"/>
        <end position="64"/>
    </location>
</feature>
<dbReference type="OrthoDB" id="3256413at2759"/>
<dbReference type="EMBL" id="KB445791">
    <property type="protein sequence ID" value="EMD42146.1"/>
    <property type="molecule type" value="Genomic_DNA"/>
</dbReference>
<dbReference type="PROSITE" id="PS50181">
    <property type="entry name" value="FBOX"/>
    <property type="match status" value="1"/>
</dbReference>